<feature type="signal peptide" evidence="1">
    <location>
        <begin position="1"/>
        <end position="17"/>
    </location>
</feature>
<accession>A0AA39U0N0</accession>
<sequence length="73" mass="7792">MHISTALFSCLVAFALARPGVDYGPCDYNGNENCQDIMDNTACFLEPPSADSIMSCIPGGREGVWTPLPEAPI</sequence>
<organism evidence="2 3">
    <name type="scientific">Bombardia bombarda</name>
    <dbReference type="NCBI Taxonomy" id="252184"/>
    <lineage>
        <taxon>Eukaryota</taxon>
        <taxon>Fungi</taxon>
        <taxon>Dikarya</taxon>
        <taxon>Ascomycota</taxon>
        <taxon>Pezizomycotina</taxon>
        <taxon>Sordariomycetes</taxon>
        <taxon>Sordariomycetidae</taxon>
        <taxon>Sordariales</taxon>
        <taxon>Lasiosphaeriaceae</taxon>
        <taxon>Bombardia</taxon>
    </lineage>
</organism>
<keyword evidence="3" id="KW-1185">Reference proteome</keyword>
<comment type="caution">
    <text evidence="2">The sequence shown here is derived from an EMBL/GenBank/DDBJ whole genome shotgun (WGS) entry which is preliminary data.</text>
</comment>
<evidence type="ECO:0000256" key="1">
    <source>
        <dbReference type="SAM" id="SignalP"/>
    </source>
</evidence>
<dbReference type="Proteomes" id="UP001174934">
    <property type="component" value="Unassembled WGS sequence"/>
</dbReference>
<feature type="chain" id="PRO_5041410385" evidence="1">
    <location>
        <begin position="18"/>
        <end position="73"/>
    </location>
</feature>
<name>A0AA39U0N0_9PEZI</name>
<proteinExistence type="predicted"/>
<dbReference type="EMBL" id="JAULSR010000011">
    <property type="protein sequence ID" value="KAK0609903.1"/>
    <property type="molecule type" value="Genomic_DNA"/>
</dbReference>
<dbReference type="AlphaFoldDB" id="A0AA39U0N0"/>
<evidence type="ECO:0000313" key="2">
    <source>
        <dbReference type="EMBL" id="KAK0609903.1"/>
    </source>
</evidence>
<gene>
    <name evidence="2" type="ORF">B0T17DRAFT_122979</name>
</gene>
<protein>
    <submittedName>
        <fullName evidence="2">Uncharacterized protein</fullName>
    </submittedName>
</protein>
<reference evidence="2" key="1">
    <citation type="submission" date="2023-06" db="EMBL/GenBank/DDBJ databases">
        <title>Genome-scale phylogeny and comparative genomics of the fungal order Sordariales.</title>
        <authorList>
            <consortium name="Lawrence Berkeley National Laboratory"/>
            <person name="Hensen N."/>
            <person name="Bonometti L."/>
            <person name="Westerberg I."/>
            <person name="Brannstrom I.O."/>
            <person name="Guillou S."/>
            <person name="Cros-Aarteil S."/>
            <person name="Calhoun S."/>
            <person name="Haridas S."/>
            <person name="Kuo A."/>
            <person name="Mondo S."/>
            <person name="Pangilinan J."/>
            <person name="Riley R."/>
            <person name="LaButti K."/>
            <person name="Andreopoulos B."/>
            <person name="Lipzen A."/>
            <person name="Chen C."/>
            <person name="Yanf M."/>
            <person name="Daum C."/>
            <person name="Ng V."/>
            <person name="Clum A."/>
            <person name="Steindorff A."/>
            <person name="Ohm R."/>
            <person name="Martin F."/>
            <person name="Silar P."/>
            <person name="Natvig D."/>
            <person name="Lalanne C."/>
            <person name="Gautier V."/>
            <person name="Ament-velasquez S.L."/>
            <person name="Kruys A."/>
            <person name="Hutchinson M.I."/>
            <person name="Powell A.J."/>
            <person name="Barry K."/>
            <person name="Miller A.N."/>
            <person name="Grigoriev I.V."/>
            <person name="Debuchy R."/>
            <person name="Gladieux P."/>
            <person name="Thoren M.H."/>
            <person name="Johannesson H."/>
        </authorList>
    </citation>
    <scope>NUCLEOTIDE SEQUENCE</scope>
    <source>
        <strain evidence="2">SMH3391-2</strain>
    </source>
</reference>
<keyword evidence="1" id="KW-0732">Signal</keyword>
<evidence type="ECO:0000313" key="3">
    <source>
        <dbReference type="Proteomes" id="UP001174934"/>
    </source>
</evidence>